<evidence type="ECO:0000256" key="1">
    <source>
        <dbReference type="SAM" id="MobiDB-lite"/>
    </source>
</evidence>
<evidence type="ECO:0000313" key="3">
    <source>
        <dbReference type="Proteomes" id="UP001054889"/>
    </source>
</evidence>
<evidence type="ECO:0000313" key="2">
    <source>
        <dbReference type="EMBL" id="GJN06919.1"/>
    </source>
</evidence>
<reference evidence="2" key="1">
    <citation type="journal article" date="2018" name="DNA Res.">
        <title>Multiple hybrid de novo genome assembly of finger millet, an orphan allotetraploid crop.</title>
        <authorList>
            <person name="Hatakeyama M."/>
            <person name="Aluri S."/>
            <person name="Balachadran M.T."/>
            <person name="Sivarajan S.R."/>
            <person name="Patrignani A."/>
            <person name="Gruter S."/>
            <person name="Poveda L."/>
            <person name="Shimizu-Inatsugi R."/>
            <person name="Baeten J."/>
            <person name="Francoijs K.J."/>
            <person name="Nataraja K.N."/>
            <person name="Reddy Y.A.N."/>
            <person name="Phadnis S."/>
            <person name="Ravikumar R.L."/>
            <person name="Schlapbach R."/>
            <person name="Sreeman S.M."/>
            <person name="Shimizu K.K."/>
        </authorList>
    </citation>
    <scope>NUCLEOTIDE SEQUENCE</scope>
</reference>
<organism evidence="2 3">
    <name type="scientific">Eleusine coracana subsp. coracana</name>
    <dbReference type="NCBI Taxonomy" id="191504"/>
    <lineage>
        <taxon>Eukaryota</taxon>
        <taxon>Viridiplantae</taxon>
        <taxon>Streptophyta</taxon>
        <taxon>Embryophyta</taxon>
        <taxon>Tracheophyta</taxon>
        <taxon>Spermatophyta</taxon>
        <taxon>Magnoliopsida</taxon>
        <taxon>Liliopsida</taxon>
        <taxon>Poales</taxon>
        <taxon>Poaceae</taxon>
        <taxon>PACMAD clade</taxon>
        <taxon>Chloridoideae</taxon>
        <taxon>Cynodonteae</taxon>
        <taxon>Eleusininae</taxon>
        <taxon>Eleusine</taxon>
    </lineage>
</organism>
<protein>
    <submittedName>
        <fullName evidence="2">Uncharacterized protein</fullName>
    </submittedName>
</protein>
<accession>A0AAV5D9D9</accession>
<name>A0AAV5D9D9_ELECO</name>
<proteinExistence type="predicted"/>
<sequence length="126" mass="13858">MSSQQPSRTRATRQRSLPHASRNRYCKAGRLTLHHVFPVLSLHRRSGTEDNEDEEAMASSLSSLRYGDSLLVRGGHLGHDGHALQGHLMASHPPHRQIQLPPRLHRAPAPEARYMTSGGSSSIATA</sequence>
<reference evidence="2" key="2">
    <citation type="submission" date="2021-12" db="EMBL/GenBank/DDBJ databases">
        <title>Resequencing data analysis of finger millet.</title>
        <authorList>
            <person name="Hatakeyama M."/>
            <person name="Aluri S."/>
            <person name="Balachadran M.T."/>
            <person name="Sivarajan S.R."/>
            <person name="Poveda L."/>
            <person name="Shimizu-Inatsugi R."/>
            <person name="Schlapbach R."/>
            <person name="Sreeman S.M."/>
            <person name="Shimizu K.K."/>
        </authorList>
    </citation>
    <scope>NUCLEOTIDE SEQUENCE</scope>
</reference>
<dbReference type="AlphaFoldDB" id="A0AAV5D9D9"/>
<comment type="caution">
    <text evidence="2">The sequence shown here is derived from an EMBL/GenBank/DDBJ whole genome shotgun (WGS) entry which is preliminary data.</text>
</comment>
<feature type="region of interest" description="Disordered" evidence="1">
    <location>
        <begin position="1"/>
        <end position="24"/>
    </location>
</feature>
<keyword evidence="3" id="KW-1185">Reference proteome</keyword>
<dbReference type="Proteomes" id="UP001054889">
    <property type="component" value="Unassembled WGS sequence"/>
</dbReference>
<dbReference type="EMBL" id="BQKI01000013">
    <property type="protein sequence ID" value="GJN06919.1"/>
    <property type="molecule type" value="Genomic_DNA"/>
</dbReference>
<gene>
    <name evidence="2" type="primary">ga24695</name>
    <name evidence="2" type="ORF">PR202_ga24695</name>
</gene>